<dbReference type="EMBL" id="JACXTE010000001">
    <property type="protein sequence ID" value="MBD3708482.1"/>
    <property type="molecule type" value="Genomic_DNA"/>
</dbReference>
<dbReference type="AlphaFoldDB" id="A0A927DPC9"/>
<sequence>MSTAKILRHGSPSFKETKSSDEKDSILVKSTSCNDFFLPENEIKIPARKEQPQLINSFAVEPLAQYY</sequence>
<organism evidence="2 3">
    <name type="scientific">Klebsiella pneumoniae</name>
    <dbReference type="NCBI Taxonomy" id="573"/>
    <lineage>
        <taxon>Bacteria</taxon>
        <taxon>Pseudomonadati</taxon>
        <taxon>Pseudomonadota</taxon>
        <taxon>Gammaproteobacteria</taxon>
        <taxon>Enterobacterales</taxon>
        <taxon>Enterobacteriaceae</taxon>
        <taxon>Klebsiella/Raoultella group</taxon>
        <taxon>Klebsiella</taxon>
        <taxon>Klebsiella pneumoniae complex</taxon>
    </lineage>
</organism>
<name>A0A927DPC9_KLEPN</name>
<dbReference type="Proteomes" id="UP000657739">
    <property type="component" value="Unassembled WGS sequence"/>
</dbReference>
<proteinExistence type="predicted"/>
<comment type="caution">
    <text evidence="2">The sequence shown here is derived from an EMBL/GenBank/DDBJ whole genome shotgun (WGS) entry which is preliminary data.</text>
</comment>
<protein>
    <submittedName>
        <fullName evidence="2">Uncharacterized protein</fullName>
    </submittedName>
</protein>
<accession>A0A927DPC9</accession>
<gene>
    <name evidence="2" type="ORF">IE987_22975</name>
</gene>
<evidence type="ECO:0000256" key="1">
    <source>
        <dbReference type="SAM" id="MobiDB-lite"/>
    </source>
</evidence>
<feature type="region of interest" description="Disordered" evidence="1">
    <location>
        <begin position="1"/>
        <end position="23"/>
    </location>
</feature>
<evidence type="ECO:0000313" key="3">
    <source>
        <dbReference type="Proteomes" id="UP000657739"/>
    </source>
</evidence>
<reference evidence="2" key="1">
    <citation type="submission" date="2020-07" db="EMBL/GenBank/DDBJ databases">
        <title>Clinical and genomic characterization of carbapenemase-producing Enterobacterales causing secondary infections during the COVID-19 crisis at a New York City hospital.</title>
        <authorList>
            <person name="Gomez-Simmonds A."/>
            <person name="Annavajhala M.K."/>
            <person name="Uhlemann A.-C."/>
        </authorList>
    </citation>
    <scope>NUCLEOTIDE SEQUENCE</scope>
    <source>
        <strain evidence="2">NK1593</strain>
    </source>
</reference>
<evidence type="ECO:0000313" key="2">
    <source>
        <dbReference type="EMBL" id="MBD3708482.1"/>
    </source>
</evidence>